<evidence type="ECO:0008006" key="3">
    <source>
        <dbReference type="Google" id="ProtNLM"/>
    </source>
</evidence>
<keyword evidence="2" id="KW-1185">Reference proteome</keyword>
<sequence length="61" mass="6796">MNIQTECEDIDEECLLSLTEKQIDGLGLSIGHSITLQKLVKNLIVDNTSARKNDNSSVFFL</sequence>
<evidence type="ECO:0000313" key="2">
    <source>
        <dbReference type="Proteomes" id="UP000076858"/>
    </source>
</evidence>
<dbReference type="InterPro" id="IPR013761">
    <property type="entry name" value="SAM/pointed_sf"/>
</dbReference>
<proteinExistence type="predicted"/>
<dbReference type="EMBL" id="LRGB01002103">
    <property type="protein sequence ID" value="KZS09147.1"/>
    <property type="molecule type" value="Genomic_DNA"/>
</dbReference>
<dbReference type="AlphaFoldDB" id="A0A164S1C8"/>
<organism evidence="1 2">
    <name type="scientific">Daphnia magna</name>
    <dbReference type="NCBI Taxonomy" id="35525"/>
    <lineage>
        <taxon>Eukaryota</taxon>
        <taxon>Metazoa</taxon>
        <taxon>Ecdysozoa</taxon>
        <taxon>Arthropoda</taxon>
        <taxon>Crustacea</taxon>
        <taxon>Branchiopoda</taxon>
        <taxon>Diplostraca</taxon>
        <taxon>Cladocera</taxon>
        <taxon>Anomopoda</taxon>
        <taxon>Daphniidae</taxon>
        <taxon>Daphnia</taxon>
    </lineage>
</organism>
<gene>
    <name evidence="1" type="ORF">APZ42_026700</name>
</gene>
<dbReference type="OrthoDB" id="6367956at2759"/>
<name>A0A164S1C8_9CRUS</name>
<dbReference type="Proteomes" id="UP000076858">
    <property type="component" value="Unassembled WGS sequence"/>
</dbReference>
<protein>
    <recommendedName>
        <fullName evidence="3">SAM domain-containing protein</fullName>
    </recommendedName>
</protein>
<comment type="caution">
    <text evidence="1">The sequence shown here is derived from an EMBL/GenBank/DDBJ whole genome shotgun (WGS) entry which is preliminary data.</text>
</comment>
<dbReference type="Gene3D" id="1.10.150.50">
    <property type="entry name" value="Transcription Factor, Ets-1"/>
    <property type="match status" value="1"/>
</dbReference>
<reference evidence="1 2" key="1">
    <citation type="submission" date="2016-03" db="EMBL/GenBank/DDBJ databases">
        <title>EvidentialGene: Evidence-directed Construction of Genes on Genomes.</title>
        <authorList>
            <person name="Gilbert D.G."/>
            <person name="Choi J.-H."/>
            <person name="Mockaitis K."/>
            <person name="Colbourne J."/>
            <person name="Pfrender M."/>
        </authorList>
    </citation>
    <scope>NUCLEOTIDE SEQUENCE [LARGE SCALE GENOMIC DNA]</scope>
    <source>
        <strain evidence="1 2">Xinb3</strain>
        <tissue evidence="1">Complete organism</tissue>
    </source>
</reference>
<evidence type="ECO:0000313" key="1">
    <source>
        <dbReference type="EMBL" id="KZS09147.1"/>
    </source>
</evidence>
<accession>A0A164S1C8</accession>